<dbReference type="InterPro" id="IPR021603">
    <property type="entry name" value="SeBP_arc"/>
</dbReference>
<dbReference type="EMBL" id="CP001696">
    <property type="protein sequence ID" value="ACV24468.1"/>
    <property type="molecule type" value="Genomic_DNA"/>
</dbReference>
<dbReference type="eggNOG" id="arCOG06672">
    <property type="taxonomic scope" value="Archaea"/>
</dbReference>
<name>C7P7D6_METFA</name>
<dbReference type="Proteomes" id="UP000001495">
    <property type="component" value="Chromosome"/>
</dbReference>
<gene>
    <name evidence="1" type="ordered locus">Mefer_0649</name>
</gene>
<evidence type="ECO:0000313" key="2">
    <source>
        <dbReference type="Proteomes" id="UP000001495"/>
    </source>
</evidence>
<reference evidence="1" key="1">
    <citation type="submission" date="2009-08" db="EMBL/GenBank/DDBJ databases">
        <title>Complete sequence of chromosome of Methanocaldococcus fervens AG86.</title>
        <authorList>
            <consortium name="US DOE Joint Genome Institute"/>
            <person name="Lucas S."/>
            <person name="Copeland A."/>
            <person name="Lapidus A."/>
            <person name="Glavina del Rio T."/>
            <person name="Tice H."/>
            <person name="Bruce D."/>
            <person name="Goodwin L."/>
            <person name="Pitluck S."/>
            <person name="Chertkov O."/>
            <person name="Detter J.C."/>
            <person name="Han C."/>
            <person name="Tapia R."/>
            <person name="Larimer F."/>
            <person name="Land M."/>
            <person name="Hauser L."/>
            <person name="Kyrpides N."/>
            <person name="Ovchinnikova G."/>
            <person name="Lupa-Sieprawska M."/>
            <person name="Whitman W.B."/>
        </authorList>
    </citation>
    <scope>NUCLEOTIDE SEQUENCE [LARGE SCALE GENOMIC DNA]</scope>
    <source>
        <strain evidence="1">AG86</strain>
    </source>
</reference>
<keyword evidence="2" id="KW-1185">Reference proteome</keyword>
<sequence length="85" mass="9452">MSEEIIITTIYEIPGIEICIKEIISEAVEGTDVEQLIKKLEERVKEKDLDGIVGLKIVSAIEDGKVKLIGFGSGFKIIKSQWAVY</sequence>
<protein>
    <submittedName>
        <fullName evidence="1">Uncharacterized protein</fullName>
    </submittedName>
</protein>
<dbReference type="KEGG" id="mfe:Mefer_0649"/>
<dbReference type="OrthoDB" id="61421at2157"/>
<accession>C7P7D6</accession>
<dbReference type="Pfam" id="PF11524">
    <property type="entry name" value="SeleniumBinding"/>
    <property type="match status" value="1"/>
</dbReference>
<dbReference type="RefSeq" id="WP_015791205.1">
    <property type="nucleotide sequence ID" value="NC_013156.1"/>
</dbReference>
<dbReference type="Gene3D" id="3.30.1660.30">
    <property type="entry name" value="Selenium-binding protein"/>
    <property type="match status" value="1"/>
</dbReference>
<dbReference type="HOGENOM" id="CLU_191929_0_0_2"/>
<dbReference type="AlphaFoldDB" id="C7P7D6"/>
<dbReference type="GeneID" id="8365324"/>
<organism evidence="1 2">
    <name type="scientific">Methanocaldococcus fervens (strain DSM 4213 / JCM 15782 / AG86)</name>
    <name type="common">Methanococcus fervens</name>
    <dbReference type="NCBI Taxonomy" id="573064"/>
    <lineage>
        <taxon>Archaea</taxon>
        <taxon>Methanobacteriati</taxon>
        <taxon>Methanobacteriota</taxon>
        <taxon>Methanomada group</taxon>
        <taxon>Methanococci</taxon>
        <taxon>Methanococcales</taxon>
        <taxon>Methanocaldococcaceae</taxon>
        <taxon>Methanocaldococcus</taxon>
    </lineage>
</organism>
<evidence type="ECO:0000313" key="1">
    <source>
        <dbReference type="EMBL" id="ACV24468.1"/>
    </source>
</evidence>
<dbReference type="InterPro" id="IPR038549">
    <property type="entry name" value="SeBP-like_sf"/>
</dbReference>
<dbReference type="NCBIfam" id="TIGR03884">
    <property type="entry name" value="sel_bind_Methan"/>
    <property type="match status" value="1"/>
</dbReference>
<dbReference type="STRING" id="573064.Mefer_0649"/>
<proteinExistence type="predicted"/>